<evidence type="ECO:0000313" key="2">
    <source>
        <dbReference type="EMBL" id="EKU3570446.1"/>
    </source>
</evidence>
<dbReference type="InterPro" id="IPR025272">
    <property type="entry name" value="SocA_Panacea"/>
</dbReference>
<organism evidence="2">
    <name type="scientific">Acinetobacter baumannii</name>
    <dbReference type="NCBI Taxonomy" id="470"/>
    <lineage>
        <taxon>Bacteria</taxon>
        <taxon>Pseudomonadati</taxon>
        <taxon>Pseudomonadota</taxon>
        <taxon>Gammaproteobacteria</taxon>
        <taxon>Moraxellales</taxon>
        <taxon>Moraxellaceae</taxon>
        <taxon>Acinetobacter</taxon>
        <taxon>Acinetobacter calcoaceticus/baumannii complex</taxon>
    </lineage>
</organism>
<reference evidence="2" key="1">
    <citation type="submission" date="2023-06" db="EMBL/GenBank/DDBJ databases">
        <authorList>
            <consortium name="Clinical and Environmental Microbiology Branch: Whole genome sequencing antimicrobial resistance pathogens in the healthcare setting"/>
        </authorList>
    </citation>
    <scope>NUCLEOTIDE SEQUENCE</scope>
    <source>
        <strain evidence="2">2021GN-00227</strain>
    </source>
</reference>
<name>A0AAD2YRF1_ACIBA</name>
<comment type="caution">
    <text evidence="2">The sequence shown here is derived from an EMBL/GenBank/DDBJ whole genome shotgun (WGS) entry which is preliminary data.</text>
</comment>
<gene>
    <name evidence="2" type="ORF">MKP18_003928</name>
    <name evidence="3" type="ORF">MKP18_003929</name>
</gene>
<proteinExistence type="predicted"/>
<dbReference type="EMBL" id="ABFEVW030000044">
    <property type="protein sequence ID" value="EMN1073544.1"/>
    <property type="molecule type" value="Genomic_DNA"/>
</dbReference>
<dbReference type="Pfam" id="PF13274">
    <property type="entry name" value="SocA_Panacea"/>
    <property type="match status" value="1"/>
</dbReference>
<accession>A0AAD2YRF1</accession>
<dbReference type="RefSeq" id="WP_031960734.1">
    <property type="nucleotide sequence ID" value="NZ_CACSGY010000006.1"/>
</dbReference>
<evidence type="ECO:0000259" key="1">
    <source>
        <dbReference type="Pfam" id="PF13274"/>
    </source>
</evidence>
<protein>
    <submittedName>
        <fullName evidence="2">DUF4065 domain-containing protein</fullName>
    </submittedName>
</protein>
<feature type="domain" description="Antitoxin SocA-like Panacea" evidence="1">
    <location>
        <begin position="35"/>
        <end position="146"/>
    </location>
</feature>
<sequence>MVKKYTAMDIANFIIYYANNDENNLTNYALTPLKLQKILYYVSAEYFKKFGERLFSEDFQKWQYGPVVKDVYHEFKSFGFHHIAKPKATLEIDSSLSVNFIRKDFDSDSLLTDSNFMEVAENVINKYMPWKAFDLVERTHSEVAWKDFESDIMKGIELTYSDAELESAKSINE</sequence>
<dbReference type="EMBL" id="ABFEVW020000043">
    <property type="protein sequence ID" value="EKU3570446.1"/>
    <property type="molecule type" value="Genomic_DNA"/>
</dbReference>
<dbReference type="AlphaFoldDB" id="A0AAD2YRF1"/>
<evidence type="ECO:0000313" key="3">
    <source>
        <dbReference type="EMBL" id="EMN1073544.1"/>
    </source>
</evidence>